<evidence type="ECO:0000313" key="4">
    <source>
        <dbReference type="Proteomes" id="UP000724874"/>
    </source>
</evidence>
<feature type="transmembrane region" description="Helical" evidence="1">
    <location>
        <begin position="209"/>
        <end position="230"/>
    </location>
</feature>
<dbReference type="PANTHER" id="PTHR40465">
    <property type="entry name" value="CHROMOSOME 1, WHOLE GENOME SHOTGUN SEQUENCE"/>
    <property type="match status" value="1"/>
</dbReference>
<evidence type="ECO:0000259" key="2">
    <source>
        <dbReference type="Pfam" id="PF20152"/>
    </source>
</evidence>
<evidence type="ECO:0000256" key="1">
    <source>
        <dbReference type="SAM" id="Phobius"/>
    </source>
</evidence>
<dbReference type="EMBL" id="JADNYJ010000135">
    <property type="protein sequence ID" value="KAF8881031.1"/>
    <property type="molecule type" value="Genomic_DNA"/>
</dbReference>
<keyword evidence="1" id="KW-0472">Membrane</keyword>
<feature type="transmembrane region" description="Helical" evidence="1">
    <location>
        <begin position="124"/>
        <end position="148"/>
    </location>
</feature>
<sequence length="303" mass="32806">MDPSSFPPLPPGVGSKTGPRLLGYLFNYGLFGILVTQVYLYSLAFPTDPLRNKAFVYTVFILEILQTVVVTVSAFHVFGNGYGNFNAYNAVDLAWLDVPVISGLVAFIAEIFYAYRINVLARSYWVPGLVVILAFLQLGGSIASAVVLKNAGLFSKLLGREYSIVAAFWNGGSALCDLIIAICMTYYLLARGSRSIRSTNLMVKKIVKLVIETGTITAAVAIINLVLSVLPSKPAYYQIPSVILAKVYSNSMMAVLNSRLKLGGENDKDKGTSIIKTIVVSKVTDTNSYTGGERGSDPKNPFV</sequence>
<dbReference type="Pfam" id="PF20152">
    <property type="entry name" value="DUF6534"/>
    <property type="match status" value="1"/>
</dbReference>
<accession>A0A9P5NEN8</accession>
<keyword evidence="4" id="KW-1185">Reference proteome</keyword>
<feature type="domain" description="DUF6534" evidence="2">
    <location>
        <begin position="173"/>
        <end position="259"/>
    </location>
</feature>
<dbReference type="AlphaFoldDB" id="A0A9P5NEN8"/>
<dbReference type="Proteomes" id="UP000724874">
    <property type="component" value="Unassembled WGS sequence"/>
</dbReference>
<feature type="transmembrane region" description="Helical" evidence="1">
    <location>
        <begin position="20"/>
        <end position="42"/>
    </location>
</feature>
<evidence type="ECO:0000313" key="3">
    <source>
        <dbReference type="EMBL" id="KAF8881031.1"/>
    </source>
</evidence>
<dbReference type="OrthoDB" id="2536347at2759"/>
<gene>
    <name evidence="3" type="ORF">CPB84DRAFT_1851677</name>
</gene>
<feature type="transmembrane region" description="Helical" evidence="1">
    <location>
        <begin position="168"/>
        <end position="189"/>
    </location>
</feature>
<organism evidence="3 4">
    <name type="scientific">Gymnopilus junonius</name>
    <name type="common">Spectacular rustgill mushroom</name>
    <name type="synonym">Gymnopilus spectabilis subsp. junonius</name>
    <dbReference type="NCBI Taxonomy" id="109634"/>
    <lineage>
        <taxon>Eukaryota</taxon>
        <taxon>Fungi</taxon>
        <taxon>Dikarya</taxon>
        <taxon>Basidiomycota</taxon>
        <taxon>Agaricomycotina</taxon>
        <taxon>Agaricomycetes</taxon>
        <taxon>Agaricomycetidae</taxon>
        <taxon>Agaricales</taxon>
        <taxon>Agaricineae</taxon>
        <taxon>Hymenogastraceae</taxon>
        <taxon>Gymnopilus</taxon>
    </lineage>
</organism>
<name>A0A9P5NEN8_GYMJU</name>
<dbReference type="PANTHER" id="PTHR40465:SF1">
    <property type="entry name" value="DUF6534 DOMAIN-CONTAINING PROTEIN"/>
    <property type="match status" value="1"/>
</dbReference>
<keyword evidence="1" id="KW-1133">Transmembrane helix</keyword>
<dbReference type="InterPro" id="IPR045339">
    <property type="entry name" value="DUF6534"/>
</dbReference>
<reference evidence="3" key="1">
    <citation type="submission" date="2020-11" db="EMBL/GenBank/DDBJ databases">
        <authorList>
            <consortium name="DOE Joint Genome Institute"/>
            <person name="Ahrendt S."/>
            <person name="Riley R."/>
            <person name="Andreopoulos W."/>
            <person name="LaButti K."/>
            <person name="Pangilinan J."/>
            <person name="Ruiz-duenas F.J."/>
            <person name="Barrasa J.M."/>
            <person name="Sanchez-Garcia M."/>
            <person name="Camarero S."/>
            <person name="Miyauchi S."/>
            <person name="Serrano A."/>
            <person name="Linde D."/>
            <person name="Babiker R."/>
            <person name="Drula E."/>
            <person name="Ayuso-Fernandez I."/>
            <person name="Pacheco R."/>
            <person name="Padilla G."/>
            <person name="Ferreira P."/>
            <person name="Barriuso J."/>
            <person name="Kellner H."/>
            <person name="Castanera R."/>
            <person name="Alfaro M."/>
            <person name="Ramirez L."/>
            <person name="Pisabarro A.G."/>
            <person name="Kuo A."/>
            <person name="Tritt A."/>
            <person name="Lipzen A."/>
            <person name="He G."/>
            <person name="Yan M."/>
            <person name="Ng V."/>
            <person name="Cullen D."/>
            <person name="Martin F."/>
            <person name="Rosso M.-N."/>
            <person name="Henrissat B."/>
            <person name="Hibbett D."/>
            <person name="Martinez A.T."/>
            <person name="Grigoriev I.V."/>
        </authorList>
    </citation>
    <scope>NUCLEOTIDE SEQUENCE</scope>
    <source>
        <strain evidence="3">AH 44721</strain>
    </source>
</reference>
<protein>
    <recommendedName>
        <fullName evidence="2">DUF6534 domain-containing protein</fullName>
    </recommendedName>
</protein>
<feature type="transmembrane region" description="Helical" evidence="1">
    <location>
        <begin position="54"/>
        <end position="78"/>
    </location>
</feature>
<comment type="caution">
    <text evidence="3">The sequence shown here is derived from an EMBL/GenBank/DDBJ whole genome shotgun (WGS) entry which is preliminary data.</text>
</comment>
<feature type="transmembrane region" description="Helical" evidence="1">
    <location>
        <begin position="98"/>
        <end position="115"/>
    </location>
</feature>
<proteinExistence type="predicted"/>
<keyword evidence="1" id="KW-0812">Transmembrane</keyword>